<protein>
    <submittedName>
        <fullName evidence="2">Heterokaryon incompatibility protein-domain-containing protein</fullName>
    </submittedName>
</protein>
<proteinExistence type="predicted"/>
<keyword evidence="3" id="KW-1185">Reference proteome</keyword>
<dbReference type="Proteomes" id="UP001390339">
    <property type="component" value="Unassembled WGS sequence"/>
</dbReference>
<gene>
    <name evidence="2" type="ORF">PGQ11_015552</name>
</gene>
<dbReference type="Pfam" id="PF06985">
    <property type="entry name" value="HET"/>
    <property type="match status" value="1"/>
</dbReference>
<feature type="domain" description="Heterokaryon incompatibility" evidence="1">
    <location>
        <begin position="73"/>
        <end position="257"/>
    </location>
</feature>
<dbReference type="InterPro" id="IPR052895">
    <property type="entry name" value="HetReg/Transcr_Mod"/>
</dbReference>
<accession>A0ABR2HLP9</accession>
<dbReference type="EMBL" id="JAPCWZ010000010">
    <property type="protein sequence ID" value="KAK8849072.1"/>
    <property type="molecule type" value="Genomic_DNA"/>
</dbReference>
<evidence type="ECO:0000259" key="1">
    <source>
        <dbReference type="Pfam" id="PF06985"/>
    </source>
</evidence>
<evidence type="ECO:0000313" key="3">
    <source>
        <dbReference type="Proteomes" id="UP001390339"/>
    </source>
</evidence>
<dbReference type="PANTHER" id="PTHR24148:SF64">
    <property type="entry name" value="HETEROKARYON INCOMPATIBILITY DOMAIN-CONTAINING PROTEIN"/>
    <property type="match status" value="1"/>
</dbReference>
<sequence length="795" mass="90930">MARLATKDERFAEATSDLLDIAYINYKSRQRREPYLALEDPDSIRLVVINPGEWTSPISCHLIYRRLDSSPDYAALSYAWGSPRATRPILVDGVKFQVTVNLESALRHLRRESDPLTIWIDAIAINQEDLDERSQQVNLMRRIYHEASKVIVWLGDGVRHRITDSSHYGKPPARVTFHGDDGDHEKIATFIDKWSVSRRPAKYTALDVYCLIRMFIMQEQEQYSLRRLHPSHLLGLAEALRIMTMSQWWTRMWVFQEVVVAKSVMYRYSGVEAPLEMFTEAASCLQNYGYPMPLQSDVANVLHHYSKTLSDIERWRDFRGKHPSRRRLDNTSDLLGLLRATSSRKASDDRDRVFALLGLLDLKEHLLVPDYQKTTAQVFMSNRSDLPSWTADWSAIVSDSDEARLKLLENYNACGPAKANPIKNWEELKIAMESSSVDIGLSFEVPPAVSAMCRYVDLDPSCTHQAMNSLYEHPKGKRLCGPATLVGEVYDVKEAVHEPIDLETIRQAIKCGNMHPGGNPDLRSVVFDMKYVNGQFCRLQQDDLEALSRWGKERLGQDRTEGRSTDGHSASSMLFTDDLGFDVVFKTLAVRRKMFFATNYVSAPGKMFSTKYVAGWGPLDTRRGDKVYCLPGGRTPFVCRDEIDQSGIEVLRLVGDCYLGRLMDGEGVSTANLKPTCQLQHAVLPTIFWDYCKYDLVTYFNESLVESLVEAGREAELRGRNPLWFEKAREMRPKLLYIDKVGVYDTWVGEVHKWADAYEQWDFLPVFLRTWNSALGMAFRNIERMPKPPGHIIVA</sequence>
<evidence type="ECO:0000313" key="2">
    <source>
        <dbReference type="EMBL" id="KAK8849072.1"/>
    </source>
</evidence>
<organism evidence="2 3">
    <name type="scientific">Apiospora arundinis</name>
    <dbReference type="NCBI Taxonomy" id="335852"/>
    <lineage>
        <taxon>Eukaryota</taxon>
        <taxon>Fungi</taxon>
        <taxon>Dikarya</taxon>
        <taxon>Ascomycota</taxon>
        <taxon>Pezizomycotina</taxon>
        <taxon>Sordariomycetes</taxon>
        <taxon>Xylariomycetidae</taxon>
        <taxon>Amphisphaeriales</taxon>
        <taxon>Apiosporaceae</taxon>
        <taxon>Apiospora</taxon>
    </lineage>
</organism>
<comment type="caution">
    <text evidence="2">The sequence shown here is derived from an EMBL/GenBank/DDBJ whole genome shotgun (WGS) entry which is preliminary data.</text>
</comment>
<reference evidence="2 3" key="1">
    <citation type="journal article" date="2024" name="IMA Fungus">
        <title>Apiospora arundinis, a panoply of carbohydrate-active enzymes and secondary metabolites.</title>
        <authorList>
            <person name="Sorensen T."/>
            <person name="Petersen C."/>
            <person name="Muurmann A.T."/>
            <person name="Christiansen J.V."/>
            <person name="Brundto M.L."/>
            <person name="Overgaard C.K."/>
            <person name="Boysen A.T."/>
            <person name="Wollenberg R.D."/>
            <person name="Larsen T.O."/>
            <person name="Sorensen J.L."/>
            <person name="Nielsen K.L."/>
            <person name="Sondergaard T.E."/>
        </authorList>
    </citation>
    <scope>NUCLEOTIDE SEQUENCE [LARGE SCALE GENOMIC DNA]</scope>
    <source>
        <strain evidence="2 3">AAU 773</strain>
    </source>
</reference>
<dbReference type="InterPro" id="IPR010730">
    <property type="entry name" value="HET"/>
</dbReference>
<name>A0ABR2HLP9_9PEZI</name>
<dbReference type="PANTHER" id="PTHR24148">
    <property type="entry name" value="ANKYRIN REPEAT DOMAIN-CONTAINING PROTEIN 39 HOMOLOG-RELATED"/>
    <property type="match status" value="1"/>
</dbReference>